<dbReference type="GO" id="GO:0003746">
    <property type="term" value="F:translation elongation factor activity"/>
    <property type="evidence" value="ECO:0007669"/>
    <property type="project" value="UniProtKB-KW"/>
</dbReference>
<keyword evidence="5" id="KW-1185">Reference proteome</keyword>
<comment type="caution">
    <text evidence="4">The sequence shown here is derived from an EMBL/GenBank/DDBJ whole genome shotgun (WGS) entry which is preliminary data.</text>
</comment>
<evidence type="ECO:0000256" key="1">
    <source>
        <dbReference type="ARBA" id="ARBA00023134"/>
    </source>
</evidence>
<dbReference type="InterPro" id="IPR036390">
    <property type="entry name" value="WH_DNA-bd_sf"/>
</dbReference>
<dbReference type="RefSeq" id="WP_161105868.1">
    <property type="nucleotide sequence ID" value="NZ_JBHLYI010000011.1"/>
</dbReference>
<dbReference type="GO" id="GO:0003723">
    <property type="term" value="F:RNA binding"/>
    <property type="evidence" value="ECO:0007669"/>
    <property type="project" value="InterPro"/>
</dbReference>
<dbReference type="InterPro" id="IPR009000">
    <property type="entry name" value="Transl_B-barrel_sf"/>
</dbReference>
<keyword evidence="4" id="KW-0648">Protein biosynthesis</keyword>
<evidence type="ECO:0000313" key="5">
    <source>
        <dbReference type="Proteomes" id="UP000431901"/>
    </source>
</evidence>
<name>A0A6I4WFP5_9ACTN</name>
<dbReference type="GO" id="GO:0003924">
    <property type="term" value="F:GTPase activity"/>
    <property type="evidence" value="ECO:0007669"/>
    <property type="project" value="InterPro"/>
</dbReference>
<evidence type="ECO:0000313" key="4">
    <source>
        <dbReference type="EMBL" id="MXQ67680.1"/>
    </source>
</evidence>
<keyword evidence="4" id="KW-0251">Elongation factor</keyword>
<dbReference type="InterPro" id="IPR000795">
    <property type="entry name" value="T_Tr_GTP-bd_dom"/>
</dbReference>
<dbReference type="PANTHER" id="PTHR43721">
    <property type="entry name" value="ELONGATION FACTOR TU-RELATED"/>
    <property type="match status" value="1"/>
</dbReference>
<organism evidence="4 5">
    <name type="scientific">Actinomadura rayongensis</name>
    <dbReference type="NCBI Taxonomy" id="1429076"/>
    <lineage>
        <taxon>Bacteria</taxon>
        <taxon>Bacillati</taxon>
        <taxon>Actinomycetota</taxon>
        <taxon>Actinomycetes</taxon>
        <taxon>Streptosporangiales</taxon>
        <taxon>Thermomonosporaceae</taxon>
        <taxon>Actinomadura</taxon>
    </lineage>
</organism>
<evidence type="ECO:0000259" key="2">
    <source>
        <dbReference type="Pfam" id="PF00009"/>
    </source>
</evidence>
<dbReference type="GO" id="GO:0005525">
    <property type="term" value="F:GTP binding"/>
    <property type="evidence" value="ECO:0007669"/>
    <property type="project" value="UniProtKB-KW"/>
</dbReference>
<evidence type="ECO:0000259" key="3">
    <source>
        <dbReference type="Pfam" id="PF09107"/>
    </source>
</evidence>
<dbReference type="Gene3D" id="2.40.30.10">
    <property type="entry name" value="Translation factors"/>
    <property type="match status" value="1"/>
</dbReference>
<dbReference type="InterPro" id="IPR015191">
    <property type="entry name" value="SelB_WHD4"/>
</dbReference>
<reference evidence="4 5" key="1">
    <citation type="submission" date="2019-12" db="EMBL/GenBank/DDBJ databases">
        <title>Nocardia macrotermitis sp. nov. and Nocardia aurantia sp. nov., isolated from the gut of the fungus growing-termite Macrotermes natalensis.</title>
        <authorList>
            <person name="Christine B."/>
            <person name="Rene B."/>
        </authorList>
    </citation>
    <scope>NUCLEOTIDE SEQUENCE [LARGE SCALE GENOMIC DNA]</scope>
    <source>
        <strain evidence="4 5">DSM 102126</strain>
    </source>
</reference>
<dbReference type="SUPFAM" id="SSF52540">
    <property type="entry name" value="P-loop containing nucleoside triphosphate hydrolases"/>
    <property type="match status" value="1"/>
</dbReference>
<dbReference type="Pfam" id="PF00009">
    <property type="entry name" value="GTP_EFTU"/>
    <property type="match status" value="1"/>
</dbReference>
<dbReference type="InterPro" id="IPR036388">
    <property type="entry name" value="WH-like_DNA-bd_sf"/>
</dbReference>
<dbReference type="Gene3D" id="1.10.10.10">
    <property type="entry name" value="Winged helix-like DNA-binding domain superfamily/Winged helix DNA-binding domain"/>
    <property type="match status" value="1"/>
</dbReference>
<dbReference type="GO" id="GO:0005737">
    <property type="term" value="C:cytoplasm"/>
    <property type="evidence" value="ECO:0007669"/>
    <property type="project" value="InterPro"/>
</dbReference>
<accession>A0A6I4WFP5</accession>
<keyword evidence="1" id="KW-0547">Nucleotide-binding</keyword>
<dbReference type="OrthoDB" id="9803139at2"/>
<dbReference type="InterPro" id="IPR027417">
    <property type="entry name" value="P-loop_NTPase"/>
</dbReference>
<protein>
    <submittedName>
        <fullName evidence="4">Selenocysteine-specific translation elongation factor</fullName>
    </submittedName>
</protein>
<dbReference type="SUPFAM" id="SSF46785">
    <property type="entry name" value="Winged helix' DNA-binding domain"/>
    <property type="match status" value="1"/>
</dbReference>
<dbReference type="SUPFAM" id="SSF50447">
    <property type="entry name" value="Translation proteins"/>
    <property type="match status" value="1"/>
</dbReference>
<dbReference type="PANTHER" id="PTHR43721:SF11">
    <property type="entry name" value="SELENOCYSTEINE-SPECIFIC ELONGATION FACTOR"/>
    <property type="match status" value="1"/>
</dbReference>
<keyword evidence="1" id="KW-0342">GTP-binding</keyword>
<feature type="domain" description="Tr-type G" evidence="2">
    <location>
        <begin position="47"/>
        <end position="158"/>
    </location>
</feature>
<feature type="domain" description="Elongation factor SelB fourth winged-helix" evidence="3">
    <location>
        <begin position="540"/>
        <end position="579"/>
    </location>
</feature>
<dbReference type="EMBL" id="WUTW01000008">
    <property type="protein sequence ID" value="MXQ67680.1"/>
    <property type="molecule type" value="Genomic_DNA"/>
</dbReference>
<gene>
    <name evidence="4" type="ORF">GQ466_27040</name>
</gene>
<sequence>MQVVVTAGHAGHGKSALVRALTGRDPVPLAPGDASGLAAAWTDLPSGTRLAFVDTPGGPRSVPAMAVAAGSATAALIAVAADEGWREQTGAHLAALDALGVRHAVLAVTRADVADPRLALRQARDRLAATGLRGAETVAVSTADGTGLDDLVAALDRLAARLPVPDPAAPVRFWIDGACRSGAVPGMPATVLVTGTLGAGTVAAGDELLLLPAGARVRVRAVRSGGAPCPSAHGVARISLVLPDSVRVAPGMALVTPGAWTPTTAVDVRTRSEEASGRLPRRMVLHTGSTTVRVRLHPLGPDTARLTLNARLPLHAGDAALLRDPERGVLAGAHVLDVRPPPLLGRGAAAARARELASWPDRPDGVAVLRRHGVLRRSELAALGCPVPVGAVEPGPDWVADPAAWTELRARLAAAAARHAADSPDAPGLPIETARLRLGLPSRDLVAALAGAAGEPELRVAGGRVHGPPPPLPPGVAAAVARLAGDLRPAPFGAPPAERLAELGLTGGALDAAERAGAVLRLPGDVVLLPGAEQAALRVLADLPQPFTPAEASAALTTSRRVVVALLEHLDRMGLTRRVPPKTD</sequence>
<dbReference type="AlphaFoldDB" id="A0A6I4WFP5"/>
<proteinExistence type="predicted"/>
<dbReference type="InterPro" id="IPR050055">
    <property type="entry name" value="EF-Tu_GTPase"/>
</dbReference>
<dbReference type="Gene3D" id="3.40.50.300">
    <property type="entry name" value="P-loop containing nucleotide triphosphate hydrolases"/>
    <property type="match status" value="1"/>
</dbReference>
<dbReference type="Proteomes" id="UP000431901">
    <property type="component" value="Unassembled WGS sequence"/>
</dbReference>
<dbReference type="Pfam" id="PF09107">
    <property type="entry name" value="WHD_3rd_SelB"/>
    <property type="match status" value="1"/>
</dbReference>
<dbReference type="GO" id="GO:0001514">
    <property type="term" value="P:selenocysteine incorporation"/>
    <property type="evidence" value="ECO:0007669"/>
    <property type="project" value="InterPro"/>
</dbReference>